<dbReference type="AlphaFoldDB" id="A0A1H4NQD7"/>
<dbReference type="Gene3D" id="1.10.1220.10">
    <property type="entry name" value="Met repressor-like"/>
    <property type="match status" value="1"/>
</dbReference>
<organism evidence="1 2">
    <name type="scientific">Maribacter dokdonensis</name>
    <dbReference type="NCBI Taxonomy" id="320912"/>
    <lineage>
        <taxon>Bacteria</taxon>
        <taxon>Pseudomonadati</taxon>
        <taxon>Bacteroidota</taxon>
        <taxon>Flavobacteriia</taxon>
        <taxon>Flavobacteriales</taxon>
        <taxon>Flavobacteriaceae</taxon>
        <taxon>Maribacter</taxon>
    </lineage>
</organism>
<dbReference type="OrthoDB" id="1448802at2"/>
<reference evidence="1 2" key="1">
    <citation type="submission" date="2016-10" db="EMBL/GenBank/DDBJ databases">
        <authorList>
            <person name="de Groot N.N."/>
        </authorList>
    </citation>
    <scope>NUCLEOTIDE SEQUENCE [LARGE SCALE GENOMIC DNA]</scope>
    <source>
        <strain evidence="1 2">MAR_2009_71</strain>
    </source>
</reference>
<evidence type="ECO:0000313" key="2">
    <source>
        <dbReference type="Proteomes" id="UP000183038"/>
    </source>
</evidence>
<gene>
    <name evidence="1" type="ORF">SAMN05192540_2028</name>
</gene>
<sequence>MSKEGFSDLIVKAKASKPEKSIQKVVPEKSISTKKVAPEESINKDAKIFSFHIDKTVLKKLKAKALEEDRSVKSIINESILNYLKQ</sequence>
<evidence type="ECO:0008006" key="3">
    <source>
        <dbReference type="Google" id="ProtNLM"/>
    </source>
</evidence>
<dbReference type="EMBL" id="FNTB01000001">
    <property type="protein sequence ID" value="SEB97427.1"/>
    <property type="molecule type" value="Genomic_DNA"/>
</dbReference>
<proteinExistence type="predicted"/>
<evidence type="ECO:0000313" key="1">
    <source>
        <dbReference type="EMBL" id="SEB97427.1"/>
    </source>
</evidence>
<dbReference type="InterPro" id="IPR010985">
    <property type="entry name" value="Ribbon_hlx_hlx"/>
</dbReference>
<dbReference type="SUPFAM" id="SSF47598">
    <property type="entry name" value="Ribbon-helix-helix"/>
    <property type="match status" value="1"/>
</dbReference>
<dbReference type="Proteomes" id="UP000183038">
    <property type="component" value="Unassembled WGS sequence"/>
</dbReference>
<protein>
    <recommendedName>
        <fullName evidence="3">Ribbon-helix-helix protein, copG family</fullName>
    </recommendedName>
</protein>
<dbReference type="RefSeq" id="WP_074672407.1">
    <property type="nucleotide sequence ID" value="NZ_FNTB01000001.1"/>
</dbReference>
<accession>A0A1H4NQD7</accession>
<dbReference type="GO" id="GO:0006355">
    <property type="term" value="P:regulation of DNA-templated transcription"/>
    <property type="evidence" value="ECO:0007669"/>
    <property type="project" value="InterPro"/>
</dbReference>
<name>A0A1H4NQD7_9FLAO</name>
<dbReference type="InterPro" id="IPR013321">
    <property type="entry name" value="Arc_rbn_hlx_hlx"/>
</dbReference>